<keyword evidence="1" id="KW-1133">Transmembrane helix</keyword>
<organism evidence="2 3">
    <name type="scientific">Nitratireductor thuwali</name>
    <dbReference type="NCBI Taxonomy" id="2267699"/>
    <lineage>
        <taxon>Bacteria</taxon>
        <taxon>Pseudomonadati</taxon>
        <taxon>Pseudomonadota</taxon>
        <taxon>Alphaproteobacteria</taxon>
        <taxon>Hyphomicrobiales</taxon>
        <taxon>Phyllobacteriaceae</taxon>
        <taxon>Nitratireductor</taxon>
    </lineage>
</organism>
<dbReference type="RefSeq" id="WP_338529151.1">
    <property type="nucleotide sequence ID" value="NZ_CP030941.1"/>
</dbReference>
<dbReference type="EMBL" id="CP030941">
    <property type="protein sequence ID" value="UUP16746.1"/>
    <property type="molecule type" value="Genomic_DNA"/>
</dbReference>
<name>A0ABY5MHV9_9HYPH</name>
<evidence type="ECO:0000313" key="3">
    <source>
        <dbReference type="Proteomes" id="UP001342418"/>
    </source>
</evidence>
<keyword evidence="1" id="KW-0812">Transmembrane</keyword>
<reference evidence="2 3" key="1">
    <citation type="submission" date="2018-07" db="EMBL/GenBank/DDBJ databases">
        <title>Genome sequence of Nitratireductor thuwali#1536.</title>
        <authorList>
            <person name="Michoud G."/>
            <person name="Merlino G."/>
            <person name="Sefrji F.O."/>
            <person name="Daffonchio D."/>
        </authorList>
    </citation>
    <scope>NUCLEOTIDE SEQUENCE [LARGE SCALE GENOMIC DNA]</scope>
    <source>
        <strain evidence="3">Nit1536</strain>
    </source>
</reference>
<dbReference type="Proteomes" id="UP001342418">
    <property type="component" value="Chromosome"/>
</dbReference>
<gene>
    <name evidence="2" type="ORF">NTH_01193</name>
</gene>
<accession>A0ABY5MHV9</accession>
<evidence type="ECO:0000256" key="1">
    <source>
        <dbReference type="SAM" id="Phobius"/>
    </source>
</evidence>
<keyword evidence="1" id="KW-0472">Membrane</keyword>
<evidence type="ECO:0008006" key="4">
    <source>
        <dbReference type="Google" id="ProtNLM"/>
    </source>
</evidence>
<sequence length="53" mass="6302">MALSDYLWFFAVAGGPVVLGVAFVYALLRRRRLSRRERAERDKKTRELYREGR</sequence>
<keyword evidence="3" id="KW-1185">Reference proteome</keyword>
<feature type="transmembrane region" description="Helical" evidence="1">
    <location>
        <begin position="6"/>
        <end position="28"/>
    </location>
</feature>
<protein>
    <recommendedName>
        <fullName evidence="4">Heme exporter protein D</fullName>
    </recommendedName>
</protein>
<evidence type="ECO:0000313" key="2">
    <source>
        <dbReference type="EMBL" id="UUP16746.1"/>
    </source>
</evidence>
<proteinExistence type="predicted"/>